<keyword evidence="2" id="KW-1185">Reference proteome</keyword>
<dbReference type="EMBL" id="NIGF01000013">
    <property type="protein sequence ID" value="PQV63315.1"/>
    <property type="molecule type" value="Genomic_DNA"/>
</dbReference>
<name>A0A2S8SRA2_9BACT</name>
<protein>
    <submittedName>
        <fullName evidence="1">Uncharacterized protein</fullName>
    </submittedName>
</protein>
<evidence type="ECO:0000313" key="2">
    <source>
        <dbReference type="Proteomes" id="UP000237684"/>
    </source>
</evidence>
<dbReference type="Proteomes" id="UP000237684">
    <property type="component" value="Unassembled WGS sequence"/>
</dbReference>
<comment type="caution">
    <text evidence="1">The sequence shown here is derived from an EMBL/GenBank/DDBJ whole genome shotgun (WGS) entry which is preliminary data.</text>
</comment>
<accession>A0A2S8SRA2</accession>
<organism evidence="1 2">
    <name type="scientific">Abditibacterium utsteinense</name>
    <dbReference type="NCBI Taxonomy" id="1960156"/>
    <lineage>
        <taxon>Bacteria</taxon>
        <taxon>Pseudomonadati</taxon>
        <taxon>Abditibacteriota</taxon>
        <taxon>Abditibacteriia</taxon>
        <taxon>Abditibacteriales</taxon>
        <taxon>Abditibacteriaceae</taxon>
        <taxon>Abditibacterium</taxon>
    </lineage>
</organism>
<dbReference type="AlphaFoldDB" id="A0A2S8SRA2"/>
<sequence>MSVLTLMIVGYNCQCQPATKAKPLDFGTTRYTWTITSSKPLELEFETSQNSWLQEKWSGDERPYRKIRDDIDKAFVQNKVTQAMLSRYTLRAKKTPSEPLERFGQIYSLYRGAADHYPGAEKEIYQLEGAFRNIPLAHKYEFTRVHFLVSAFCLSHTRLEPLGTQFIKRDPKDYSVKREMIDILDTIDPKQRKRALVYAQDLRKLRPQSALPYASLASVHFGNWSITRSTAEKQLAIKNYQQFLKLASPQDTFRPQAKRLIKVLLTSK</sequence>
<gene>
    <name evidence="1" type="ORF">B1R32_11342</name>
</gene>
<evidence type="ECO:0000313" key="1">
    <source>
        <dbReference type="EMBL" id="PQV63315.1"/>
    </source>
</evidence>
<proteinExistence type="predicted"/>
<dbReference type="InParanoid" id="A0A2S8SRA2"/>
<reference evidence="1 2" key="1">
    <citation type="journal article" date="2018" name="Syst. Appl. Microbiol.">
        <title>Abditibacterium utsteinense sp. nov., the first cultivated member of candidate phylum FBP, isolated from ice-free Antarctic soil samples.</title>
        <authorList>
            <person name="Tahon G."/>
            <person name="Tytgat B."/>
            <person name="Lebbe L."/>
            <person name="Carlier A."/>
            <person name="Willems A."/>
        </authorList>
    </citation>
    <scope>NUCLEOTIDE SEQUENCE [LARGE SCALE GENOMIC DNA]</scope>
    <source>
        <strain evidence="1 2">LMG 29911</strain>
    </source>
</reference>